<keyword evidence="2" id="KW-1185">Reference proteome</keyword>
<accession>A0AAN7Y9Y2</accession>
<dbReference type="EMBL" id="JAVRRJ010000005">
    <property type="protein sequence ID" value="KAK5084254.1"/>
    <property type="molecule type" value="Genomic_DNA"/>
</dbReference>
<evidence type="ECO:0000313" key="1">
    <source>
        <dbReference type="EMBL" id="KAK5084254.1"/>
    </source>
</evidence>
<protein>
    <submittedName>
        <fullName evidence="1">Uncharacterized protein</fullName>
    </submittedName>
</protein>
<reference evidence="1 2" key="1">
    <citation type="submission" date="2023-08" db="EMBL/GenBank/DDBJ databases">
        <title>Black Yeasts Isolated from many extreme environments.</title>
        <authorList>
            <person name="Coleine C."/>
            <person name="Stajich J.E."/>
            <person name="Selbmann L."/>
        </authorList>
    </citation>
    <scope>NUCLEOTIDE SEQUENCE [LARGE SCALE GENOMIC DNA]</scope>
    <source>
        <strain evidence="1 2">CCFEE 5910</strain>
    </source>
</reference>
<proteinExistence type="predicted"/>
<gene>
    <name evidence="1" type="ORF">LTR05_005330</name>
</gene>
<organism evidence="1 2">
    <name type="scientific">Lithohypha guttulata</name>
    <dbReference type="NCBI Taxonomy" id="1690604"/>
    <lineage>
        <taxon>Eukaryota</taxon>
        <taxon>Fungi</taxon>
        <taxon>Dikarya</taxon>
        <taxon>Ascomycota</taxon>
        <taxon>Pezizomycotina</taxon>
        <taxon>Eurotiomycetes</taxon>
        <taxon>Chaetothyriomycetidae</taxon>
        <taxon>Chaetothyriales</taxon>
        <taxon>Trichomeriaceae</taxon>
        <taxon>Lithohypha</taxon>
    </lineage>
</organism>
<dbReference type="Proteomes" id="UP001309876">
    <property type="component" value="Unassembled WGS sequence"/>
</dbReference>
<dbReference type="AlphaFoldDB" id="A0AAN7Y9Y2"/>
<comment type="caution">
    <text evidence="1">The sequence shown here is derived from an EMBL/GenBank/DDBJ whole genome shotgun (WGS) entry which is preliminary data.</text>
</comment>
<evidence type="ECO:0000313" key="2">
    <source>
        <dbReference type="Proteomes" id="UP001309876"/>
    </source>
</evidence>
<name>A0AAN7Y9Y2_9EURO</name>
<sequence>MRSGWKTLTPTSIDDRDDALNNVLFETCISNWAKMDFPKDNYQEIKAELLQIDLSKAYYDLELRPRELAEGPAREQIDTGGTIVKYKTITNQSRTEFKPITNEV</sequence>